<protein>
    <submittedName>
        <fullName evidence="1">CAZy families GT10 protein</fullName>
    </submittedName>
</protein>
<proteinExistence type="predicted"/>
<organism evidence="1">
    <name type="scientific">uncultured Parabacteroides sp</name>
    <dbReference type="NCBI Taxonomy" id="512312"/>
    <lineage>
        <taxon>Bacteria</taxon>
        <taxon>Pseudomonadati</taxon>
        <taxon>Bacteroidota</taxon>
        <taxon>Bacteroidia</taxon>
        <taxon>Bacteroidales</taxon>
        <taxon>Tannerellaceae</taxon>
        <taxon>Parabacteroides</taxon>
        <taxon>environmental samples</taxon>
    </lineage>
</organism>
<sequence length="122" mass="13993">MYSCLTLFPLYYGCTNICDYFPKGALEQIDIHDVEGAIRLIDDVINQDLAVKNAAMIQESKMKVLDEYNMFPFVVSYLNKMNPNAKKEIVTMKDDLSFFDIQKPLIVVGRKASQLKYKLLGK</sequence>
<name>A0A060C965_9BACT</name>
<evidence type="ECO:0000313" key="1">
    <source>
        <dbReference type="EMBL" id="AIA89291.1"/>
    </source>
</evidence>
<dbReference type="EMBL" id="KF121999">
    <property type="protein sequence ID" value="AIA89291.1"/>
    <property type="molecule type" value="Genomic_DNA"/>
</dbReference>
<accession>A0A060C965</accession>
<reference evidence="1" key="1">
    <citation type="journal article" date="2013" name="Environ. Microbiol.">
        <title>Seasonally variable intestinal metagenomes of the red palm weevil (Rhynchophorus ferrugineus).</title>
        <authorList>
            <person name="Jia S."/>
            <person name="Zhang X."/>
            <person name="Zhang G."/>
            <person name="Yin A."/>
            <person name="Zhang S."/>
            <person name="Li F."/>
            <person name="Wang L."/>
            <person name="Zhao D."/>
            <person name="Yun Q."/>
            <person name="Tala"/>
            <person name="Wang J."/>
            <person name="Sun G."/>
            <person name="Baabdullah M."/>
            <person name="Yu X."/>
            <person name="Hu S."/>
            <person name="Al-Mssallem I.S."/>
            <person name="Yu J."/>
        </authorList>
    </citation>
    <scope>NUCLEOTIDE SEQUENCE</scope>
</reference>
<dbReference type="AlphaFoldDB" id="A0A060C965"/>